<name>A0A094LA44_9GAMM</name>
<dbReference type="SUPFAM" id="SSF101790">
    <property type="entry name" value="Aminomethyltransferase beta-barrel domain"/>
    <property type="match status" value="1"/>
</dbReference>
<comment type="caution">
    <text evidence="2">The sequence shown here is derived from an EMBL/GenBank/DDBJ whole genome shotgun (WGS) entry which is preliminary data.</text>
</comment>
<feature type="domain" description="tRNA-modifying protein YgfZ-like beta-barrel" evidence="1">
    <location>
        <begin position="236"/>
        <end position="301"/>
    </location>
</feature>
<dbReference type="InterPro" id="IPR048451">
    <property type="entry name" value="YgfZ_barrel"/>
</dbReference>
<dbReference type="PANTHER" id="PTHR22602:SF0">
    <property type="entry name" value="TRANSFERASE CAF17, MITOCHONDRIAL-RELATED"/>
    <property type="match status" value="1"/>
</dbReference>
<dbReference type="InterPro" id="IPR017703">
    <property type="entry name" value="YgfZ/GCV_T_CS"/>
</dbReference>
<dbReference type="EMBL" id="JPER01000001">
    <property type="protein sequence ID" value="KFZ31728.1"/>
    <property type="molecule type" value="Genomic_DNA"/>
</dbReference>
<sequence length="318" mass="35256">MRLNVPTTEFTKAPPEYVTVSLQDYGVIRLSGPQTETFLQGQLTCDLRELSQDNWLFSAHCDNKGKAMSTLFVCRYADSVLLITALPALRETLAQLQKFGVFSKVEISDASDQLHCYGVFGTAAPAHLADFVQQPLNSEGDRPVTQTDDGVVLKLGTQPDQYLYVTSNDDFPTNAEASSWHALEIERGRATLLSGTILEYVPQMLNVQALHGISFNKGCYIGQETIARMKYLGKQKRALYRLRGQGNAVTPGTTVEQQLGDNWRRAGTVINAVNRAEQQLDVLAVLPHDISEDTQLRIKGDDASLLEIYPLPYNLDES</sequence>
<dbReference type="AlphaFoldDB" id="A0A094LA44"/>
<dbReference type="NCBIfam" id="TIGR03317">
    <property type="entry name" value="ygfZ_signature"/>
    <property type="match status" value="1"/>
</dbReference>
<accession>A0A094LA44</accession>
<dbReference type="InterPro" id="IPR045179">
    <property type="entry name" value="YgfZ/GcvT"/>
</dbReference>
<dbReference type="RefSeq" id="WP_034774139.1">
    <property type="nucleotide sequence ID" value="NZ_JPER01000001.1"/>
</dbReference>
<keyword evidence="3" id="KW-1185">Reference proteome</keyword>
<dbReference type="InterPro" id="IPR029043">
    <property type="entry name" value="GcvT/YgfZ_C"/>
</dbReference>
<dbReference type="NCBIfam" id="NF007110">
    <property type="entry name" value="PRK09559.1"/>
    <property type="match status" value="1"/>
</dbReference>
<dbReference type="PANTHER" id="PTHR22602">
    <property type="entry name" value="TRANSFERASE CAF17, MITOCHONDRIAL-RELATED"/>
    <property type="match status" value="1"/>
</dbReference>
<evidence type="ECO:0000313" key="3">
    <source>
        <dbReference type="Proteomes" id="UP000054363"/>
    </source>
</evidence>
<evidence type="ECO:0000259" key="1">
    <source>
        <dbReference type="Pfam" id="PF21130"/>
    </source>
</evidence>
<dbReference type="Gene3D" id="3.30.70.1400">
    <property type="entry name" value="Aminomethyltransferase beta-barrel domains"/>
    <property type="match status" value="1"/>
</dbReference>
<dbReference type="Proteomes" id="UP000054363">
    <property type="component" value="Unassembled WGS sequence"/>
</dbReference>
<gene>
    <name evidence="2" type="ORF">IDSA_03295</name>
</gene>
<dbReference type="Pfam" id="PF21130">
    <property type="entry name" value="YgfZ_barrel"/>
    <property type="match status" value="1"/>
</dbReference>
<dbReference type="STRING" id="435908.IDSA_03295"/>
<dbReference type="Gene3D" id="3.30.70.1630">
    <property type="match status" value="1"/>
</dbReference>
<dbReference type="Gene3D" id="2.40.30.160">
    <property type="match status" value="1"/>
</dbReference>
<protein>
    <submittedName>
        <fullName evidence="2">Glycine cleavage system protein T</fullName>
    </submittedName>
</protein>
<dbReference type="eggNOG" id="COG0354">
    <property type="taxonomic scope" value="Bacteria"/>
</dbReference>
<proteinExistence type="predicted"/>
<dbReference type="OrthoDB" id="9796287at2"/>
<dbReference type="SUPFAM" id="SSF103025">
    <property type="entry name" value="Folate-binding domain"/>
    <property type="match status" value="1"/>
</dbReference>
<reference evidence="2 3" key="1">
    <citation type="submission" date="2014-06" db="EMBL/GenBank/DDBJ databases">
        <title>The draft genome sequence of Idiomarina salinarum ISL-52.</title>
        <authorList>
            <person name="Du J."/>
            <person name="Shao Z."/>
        </authorList>
    </citation>
    <scope>NUCLEOTIDE SEQUENCE [LARGE SCALE GENOMIC DNA]</scope>
    <source>
        <strain evidence="2 3">ISL-52</strain>
    </source>
</reference>
<dbReference type="GO" id="GO:0016226">
    <property type="term" value="P:iron-sulfur cluster assembly"/>
    <property type="evidence" value="ECO:0007669"/>
    <property type="project" value="TreeGrafter"/>
</dbReference>
<evidence type="ECO:0000313" key="2">
    <source>
        <dbReference type="EMBL" id="KFZ31728.1"/>
    </source>
</evidence>
<organism evidence="2 3">
    <name type="scientific">Pseudidiomarina salinarum</name>
    <dbReference type="NCBI Taxonomy" id="435908"/>
    <lineage>
        <taxon>Bacteria</taxon>
        <taxon>Pseudomonadati</taxon>
        <taxon>Pseudomonadota</taxon>
        <taxon>Gammaproteobacteria</taxon>
        <taxon>Alteromonadales</taxon>
        <taxon>Idiomarinaceae</taxon>
        <taxon>Pseudidiomarina</taxon>
    </lineage>
</organism>